<evidence type="ECO:0000313" key="2">
    <source>
        <dbReference type="Proteomes" id="UP000694925"/>
    </source>
</evidence>
<feature type="region of interest" description="Disordered" evidence="1">
    <location>
        <begin position="183"/>
        <end position="274"/>
    </location>
</feature>
<feature type="compositionally biased region" description="Basic residues" evidence="1">
    <location>
        <begin position="424"/>
        <end position="438"/>
    </location>
</feature>
<keyword evidence="2" id="KW-1185">Reference proteome</keyword>
<organism evidence="2 3">
    <name type="scientific">Ceratina calcarata</name>
    <dbReference type="NCBI Taxonomy" id="156304"/>
    <lineage>
        <taxon>Eukaryota</taxon>
        <taxon>Metazoa</taxon>
        <taxon>Ecdysozoa</taxon>
        <taxon>Arthropoda</taxon>
        <taxon>Hexapoda</taxon>
        <taxon>Insecta</taxon>
        <taxon>Pterygota</taxon>
        <taxon>Neoptera</taxon>
        <taxon>Endopterygota</taxon>
        <taxon>Hymenoptera</taxon>
        <taxon>Apocrita</taxon>
        <taxon>Aculeata</taxon>
        <taxon>Apoidea</taxon>
        <taxon>Anthophila</taxon>
        <taxon>Apidae</taxon>
        <taxon>Ceratina</taxon>
        <taxon>Zadontomerus</taxon>
    </lineage>
</organism>
<reference evidence="3" key="1">
    <citation type="submission" date="2025-08" db="UniProtKB">
        <authorList>
            <consortium name="RefSeq"/>
        </authorList>
    </citation>
    <scope>IDENTIFICATION</scope>
    <source>
        <tissue evidence="3">Whole body</tissue>
    </source>
</reference>
<sequence>MPKTTEGIIGWLESAMVTTSQTTIGQALFKLINSFLWVVEKCAQWSLPTHEVVAEENGKVFGKVELVRPLPWVLFLPGLVLLRVIRCGLNVGAFILRYPQIEPIGIVKFIQRNRRRLRAMNLRAVKAIRPNTSTTKDKRLSMIEAKKALIKSIKLTLSTLSCLDTSKSSPSPPPTKICISHVDLETAPTPDEKSTTESMGSPIHHDMKRKYSQISSDDGTSEESDNETLESKLDRLALNTSAEDPDFNPNECSIMDSSTSSSESEEDKVSSDELKELQTEMLNFTGHRTNIFDELSPKATKEDVEVFKENEKKEYSLVTPEDEDRTKSNSTQSENTTDDAKVANTESESQDTRTTDNDIINEFINGERSSVSQPVLSEVSSTLEVTNGVVPKKQKQRAPVSTTEACVPPQARTSISKENSSHGHERKGYKHKKTGRRY</sequence>
<dbReference type="KEGG" id="ccal:108622511"/>
<evidence type="ECO:0000313" key="3">
    <source>
        <dbReference type="RefSeq" id="XP_017875920.2"/>
    </source>
</evidence>
<feature type="region of interest" description="Disordered" evidence="1">
    <location>
        <begin position="388"/>
        <end position="438"/>
    </location>
</feature>
<gene>
    <name evidence="3" type="primary">LOC108622511</name>
</gene>
<feature type="region of interest" description="Disordered" evidence="1">
    <location>
        <begin position="302"/>
        <end position="375"/>
    </location>
</feature>
<dbReference type="GeneID" id="108622511"/>
<name>A0AAJ7IS57_9HYME</name>
<accession>A0AAJ7IS57</accession>
<dbReference type="RefSeq" id="XP_017875920.2">
    <property type="nucleotide sequence ID" value="XM_018020431.2"/>
</dbReference>
<protein>
    <submittedName>
        <fullName evidence="3">Dentin sialophosphoprotein-like isoform X1</fullName>
    </submittedName>
</protein>
<dbReference type="AlphaFoldDB" id="A0AAJ7IS57"/>
<feature type="compositionally biased region" description="Acidic residues" evidence="1">
    <location>
        <begin position="219"/>
        <end position="228"/>
    </location>
</feature>
<dbReference type="Proteomes" id="UP000694925">
    <property type="component" value="Unplaced"/>
</dbReference>
<evidence type="ECO:0000256" key="1">
    <source>
        <dbReference type="SAM" id="MobiDB-lite"/>
    </source>
</evidence>
<feature type="compositionally biased region" description="Basic and acidic residues" evidence="1">
    <location>
        <begin position="302"/>
        <end position="315"/>
    </location>
</feature>
<dbReference type="Pfam" id="PF16091">
    <property type="entry name" value="DUF4820"/>
    <property type="match status" value="1"/>
</dbReference>
<proteinExistence type="predicted"/>
<feature type="compositionally biased region" description="Low complexity" evidence="1">
    <location>
        <begin position="251"/>
        <end position="262"/>
    </location>
</feature>
<dbReference type="InterPro" id="IPR032150">
    <property type="entry name" value="DUF4820"/>
</dbReference>